<keyword evidence="3" id="KW-1185">Reference proteome</keyword>
<accession>A0A067RFG7</accession>
<name>A0A067RFG7_ZOONE</name>
<dbReference type="Gene3D" id="1.20.5.390">
    <property type="entry name" value="L1 transposable element, trimerization domain"/>
    <property type="match status" value="1"/>
</dbReference>
<dbReference type="InParanoid" id="A0A067RFG7"/>
<sequence>MCLISAALLDSPQMLIAEEEKIIIEETSGNQTIVEEKSLVDTVYALKDQVKELQSSISLLSSQLEEETKARHTLQNIVHTHLLSANKDDIQWPEN</sequence>
<dbReference type="Pfam" id="PF16523">
    <property type="entry name" value="betaPIX_CC"/>
    <property type="match status" value="1"/>
</dbReference>
<gene>
    <name evidence="2" type="ORF">L798_07055</name>
</gene>
<organism evidence="2 3">
    <name type="scientific">Zootermopsis nevadensis</name>
    <name type="common">Dampwood termite</name>
    <dbReference type="NCBI Taxonomy" id="136037"/>
    <lineage>
        <taxon>Eukaryota</taxon>
        <taxon>Metazoa</taxon>
        <taxon>Ecdysozoa</taxon>
        <taxon>Arthropoda</taxon>
        <taxon>Hexapoda</taxon>
        <taxon>Insecta</taxon>
        <taxon>Pterygota</taxon>
        <taxon>Neoptera</taxon>
        <taxon>Polyneoptera</taxon>
        <taxon>Dictyoptera</taxon>
        <taxon>Blattodea</taxon>
        <taxon>Blattoidea</taxon>
        <taxon>Termitoidae</taxon>
        <taxon>Termopsidae</taxon>
        <taxon>Zootermopsis</taxon>
    </lineage>
</organism>
<dbReference type="Proteomes" id="UP000027135">
    <property type="component" value="Unassembled WGS sequence"/>
</dbReference>
<dbReference type="EMBL" id="KK852668">
    <property type="protein sequence ID" value="KDR18897.1"/>
    <property type="molecule type" value="Genomic_DNA"/>
</dbReference>
<dbReference type="eggNOG" id="KOG2070">
    <property type="taxonomic scope" value="Eukaryota"/>
</dbReference>
<dbReference type="GO" id="GO:0005085">
    <property type="term" value="F:guanyl-nucleotide exchange factor activity"/>
    <property type="evidence" value="ECO:0007669"/>
    <property type="project" value="TreeGrafter"/>
</dbReference>
<dbReference type="InterPro" id="IPR032409">
    <property type="entry name" value="GEF6/7_CC"/>
</dbReference>
<feature type="domain" description="Rho guanine nucleotide exchange factor 6/7 coiled-coil" evidence="1">
    <location>
        <begin position="12"/>
        <end position="88"/>
    </location>
</feature>
<reference evidence="2 3" key="1">
    <citation type="journal article" date="2014" name="Nat. Commun.">
        <title>Molecular traces of alternative social organization in a termite genome.</title>
        <authorList>
            <person name="Terrapon N."/>
            <person name="Li C."/>
            <person name="Robertson H.M."/>
            <person name="Ji L."/>
            <person name="Meng X."/>
            <person name="Booth W."/>
            <person name="Chen Z."/>
            <person name="Childers C.P."/>
            <person name="Glastad K.M."/>
            <person name="Gokhale K."/>
            <person name="Gowin J."/>
            <person name="Gronenberg W."/>
            <person name="Hermansen R.A."/>
            <person name="Hu H."/>
            <person name="Hunt B.G."/>
            <person name="Huylmans A.K."/>
            <person name="Khalil S.M."/>
            <person name="Mitchell R.D."/>
            <person name="Munoz-Torres M.C."/>
            <person name="Mustard J.A."/>
            <person name="Pan H."/>
            <person name="Reese J.T."/>
            <person name="Scharf M.E."/>
            <person name="Sun F."/>
            <person name="Vogel H."/>
            <person name="Xiao J."/>
            <person name="Yang W."/>
            <person name="Yang Z."/>
            <person name="Yang Z."/>
            <person name="Zhou J."/>
            <person name="Zhu J."/>
            <person name="Brent C.S."/>
            <person name="Elsik C.G."/>
            <person name="Goodisman M.A."/>
            <person name="Liberles D.A."/>
            <person name="Roe R.M."/>
            <person name="Vargo E.L."/>
            <person name="Vilcinskas A."/>
            <person name="Wang J."/>
            <person name="Bornberg-Bauer E."/>
            <person name="Korb J."/>
            <person name="Zhang G."/>
            <person name="Liebig J."/>
        </authorList>
    </citation>
    <scope>NUCLEOTIDE SEQUENCE [LARGE SCALE GENOMIC DNA]</scope>
    <source>
        <tissue evidence="2">Whole organism</tissue>
    </source>
</reference>
<evidence type="ECO:0000313" key="3">
    <source>
        <dbReference type="Proteomes" id="UP000027135"/>
    </source>
</evidence>
<proteinExistence type="predicted"/>
<dbReference type="GO" id="GO:0005737">
    <property type="term" value="C:cytoplasm"/>
    <property type="evidence" value="ECO:0007669"/>
    <property type="project" value="TreeGrafter"/>
</dbReference>
<evidence type="ECO:0000259" key="1">
    <source>
        <dbReference type="Pfam" id="PF16523"/>
    </source>
</evidence>
<dbReference type="PANTHER" id="PTHR46026">
    <property type="entry name" value="RHO-TYPE GUANINE NUCLEOTIDE EXCHANGE FACTOR, ISOFORM F"/>
    <property type="match status" value="1"/>
</dbReference>
<dbReference type="STRING" id="136037.A0A067RFG7"/>
<dbReference type="AlphaFoldDB" id="A0A067RFG7"/>
<dbReference type="PANTHER" id="PTHR46026:SF1">
    <property type="entry name" value="RHO-TYPE GUANINE NUCLEOTIDE EXCHANGE FACTOR, ISOFORM F"/>
    <property type="match status" value="1"/>
</dbReference>
<evidence type="ECO:0000313" key="2">
    <source>
        <dbReference type="EMBL" id="KDR18897.1"/>
    </source>
</evidence>
<protein>
    <submittedName>
        <fullName evidence="2">Rho guanine nucleotide exchange factor 7</fullName>
    </submittedName>
</protein>